<reference evidence="1" key="1">
    <citation type="submission" date="2022-07" db="EMBL/GenBank/DDBJ databases">
        <title>Phylogenomic reconstructions and comparative analyses of Kickxellomycotina fungi.</title>
        <authorList>
            <person name="Reynolds N.K."/>
            <person name="Stajich J.E."/>
            <person name="Barry K."/>
            <person name="Grigoriev I.V."/>
            <person name="Crous P."/>
            <person name="Smith M.E."/>
        </authorList>
    </citation>
    <scope>NUCLEOTIDE SEQUENCE</scope>
    <source>
        <strain evidence="1">CBS 190363</strain>
    </source>
</reference>
<dbReference type="EMBL" id="JANBVB010002400">
    <property type="protein sequence ID" value="KAJ2885620.1"/>
    <property type="molecule type" value="Genomic_DNA"/>
</dbReference>
<feature type="non-terminal residue" evidence="1">
    <location>
        <position position="118"/>
    </location>
</feature>
<proteinExistence type="predicted"/>
<evidence type="ECO:0000313" key="1">
    <source>
        <dbReference type="EMBL" id="KAJ2885620.1"/>
    </source>
</evidence>
<gene>
    <name evidence="1" type="ORF">IWW38_005306</name>
</gene>
<accession>A0ACC1LW59</accession>
<dbReference type="Proteomes" id="UP001139981">
    <property type="component" value="Unassembled WGS sequence"/>
</dbReference>
<organism evidence="1 2">
    <name type="scientific">Coemansia aciculifera</name>
    <dbReference type="NCBI Taxonomy" id="417176"/>
    <lineage>
        <taxon>Eukaryota</taxon>
        <taxon>Fungi</taxon>
        <taxon>Fungi incertae sedis</taxon>
        <taxon>Zoopagomycota</taxon>
        <taxon>Kickxellomycotina</taxon>
        <taxon>Kickxellomycetes</taxon>
        <taxon>Kickxellales</taxon>
        <taxon>Kickxellaceae</taxon>
        <taxon>Coemansia</taxon>
    </lineage>
</organism>
<sequence length="118" mass="12438">MVGQEPDTGQQTAGPGAAEKLRDILPGISILTAEHESLGRSTSQDSIASNVLSYMHTPAELYEEHTNVLYSQATTAATAANSRIEETSCLDAAVDSLQSIVSGAVMVPGTVWYLVSQQ</sequence>
<protein>
    <submittedName>
        <fullName evidence="1">Uncharacterized protein</fullName>
    </submittedName>
</protein>
<evidence type="ECO:0000313" key="2">
    <source>
        <dbReference type="Proteomes" id="UP001139981"/>
    </source>
</evidence>
<name>A0ACC1LW59_9FUNG</name>
<comment type="caution">
    <text evidence="1">The sequence shown here is derived from an EMBL/GenBank/DDBJ whole genome shotgun (WGS) entry which is preliminary data.</text>
</comment>
<keyword evidence="2" id="KW-1185">Reference proteome</keyword>